<dbReference type="Pfam" id="PF02687">
    <property type="entry name" value="FtsX"/>
    <property type="match status" value="1"/>
</dbReference>
<evidence type="ECO:0000256" key="2">
    <source>
        <dbReference type="ARBA" id="ARBA00022475"/>
    </source>
</evidence>
<protein>
    <recommendedName>
        <fullName evidence="10">ABC transporter permease</fullName>
    </recommendedName>
</protein>
<feature type="domain" description="ABC3 transporter permease C-terminal" evidence="7">
    <location>
        <begin position="270"/>
        <end position="398"/>
    </location>
</feature>
<name>A0A3B1DCW8_9ZZZZ</name>
<feature type="transmembrane region" description="Helical" evidence="6">
    <location>
        <begin position="20"/>
        <end position="38"/>
    </location>
</feature>
<evidence type="ECO:0000256" key="1">
    <source>
        <dbReference type="ARBA" id="ARBA00004651"/>
    </source>
</evidence>
<proteinExistence type="predicted"/>
<reference evidence="9" key="1">
    <citation type="submission" date="2018-06" db="EMBL/GenBank/DDBJ databases">
        <authorList>
            <person name="Zhirakovskaya E."/>
        </authorList>
    </citation>
    <scope>NUCLEOTIDE SEQUENCE</scope>
</reference>
<keyword evidence="4 6" id="KW-1133">Transmembrane helix</keyword>
<dbReference type="PANTHER" id="PTHR30489:SF0">
    <property type="entry name" value="LIPOPROTEIN-RELEASING SYSTEM TRANSMEMBRANE PROTEIN LOLE"/>
    <property type="match status" value="1"/>
</dbReference>
<feature type="domain" description="MacB-like periplasmic core" evidence="8">
    <location>
        <begin position="18"/>
        <end position="237"/>
    </location>
</feature>
<dbReference type="EMBL" id="UOGI01000375">
    <property type="protein sequence ID" value="VAX34693.1"/>
    <property type="molecule type" value="Genomic_DNA"/>
</dbReference>
<dbReference type="InterPro" id="IPR051447">
    <property type="entry name" value="Lipoprotein-release_system"/>
</dbReference>
<dbReference type="GO" id="GO:0044874">
    <property type="term" value="P:lipoprotein localization to outer membrane"/>
    <property type="evidence" value="ECO:0007669"/>
    <property type="project" value="TreeGrafter"/>
</dbReference>
<evidence type="ECO:0000259" key="7">
    <source>
        <dbReference type="Pfam" id="PF02687"/>
    </source>
</evidence>
<dbReference type="PANTHER" id="PTHR30489">
    <property type="entry name" value="LIPOPROTEIN-RELEASING SYSTEM TRANSMEMBRANE PROTEIN LOLE"/>
    <property type="match status" value="1"/>
</dbReference>
<dbReference type="InterPro" id="IPR025857">
    <property type="entry name" value="MacB_PCD"/>
</dbReference>
<dbReference type="AlphaFoldDB" id="A0A3B1DCW8"/>
<dbReference type="InterPro" id="IPR003838">
    <property type="entry name" value="ABC3_permease_C"/>
</dbReference>
<evidence type="ECO:0000256" key="6">
    <source>
        <dbReference type="SAM" id="Phobius"/>
    </source>
</evidence>
<organism evidence="9">
    <name type="scientific">hydrothermal vent metagenome</name>
    <dbReference type="NCBI Taxonomy" id="652676"/>
    <lineage>
        <taxon>unclassified sequences</taxon>
        <taxon>metagenomes</taxon>
        <taxon>ecological metagenomes</taxon>
    </lineage>
</organism>
<keyword evidence="5 6" id="KW-0472">Membrane</keyword>
<evidence type="ECO:0000256" key="3">
    <source>
        <dbReference type="ARBA" id="ARBA00022692"/>
    </source>
</evidence>
<evidence type="ECO:0008006" key="10">
    <source>
        <dbReference type="Google" id="ProtNLM"/>
    </source>
</evidence>
<feature type="transmembrane region" description="Helical" evidence="6">
    <location>
        <begin position="339"/>
        <end position="359"/>
    </location>
</feature>
<sequence length="405" mass="44992">MIILKIAFRNVFRQKRRSLLTIIMMAGGYFLFSLSIGVSDGTYSSIIDMFTRDHTGHIQIHRKGYLDRRSLYKTISNYEALGSRIEAVPEVQAWAPRLYSPALAFIGTKTTGVRIIGIDPEREARTTRLREKVSRGRFISGRPLREVVIGSGLARILNADIGDELVLISQGADGSIANDLFNIVGFAGSARDTSERMNCYMHIKTAQEFLVLDNRIHEIAIVLTDQRKSREIASLIRRRLNDPSLDVEPWQVVEKQFYQAMQADVKGTYISLLIIMIIVAVGVLNTVLMTILERTHEFGLLRALGTRPVKVFLLIMIETGVLSVFGVMLGGVFGVLGNYLLSIYGISYPVPIEYGGIVFEKMVGMVSLKSILLPAAVTVLTALVVSVFPAIRAARVEPVKAMRSI</sequence>
<keyword evidence="3 6" id="KW-0812">Transmembrane</keyword>
<feature type="transmembrane region" description="Helical" evidence="6">
    <location>
        <begin position="269"/>
        <end position="291"/>
    </location>
</feature>
<accession>A0A3B1DCW8</accession>
<dbReference type="Pfam" id="PF12704">
    <property type="entry name" value="MacB_PCD"/>
    <property type="match status" value="1"/>
</dbReference>
<dbReference type="GO" id="GO:0098797">
    <property type="term" value="C:plasma membrane protein complex"/>
    <property type="evidence" value="ECO:0007669"/>
    <property type="project" value="TreeGrafter"/>
</dbReference>
<gene>
    <name evidence="9" type="ORF">MNBD_NITROSPIRAE03-1381</name>
</gene>
<evidence type="ECO:0000313" key="9">
    <source>
        <dbReference type="EMBL" id="VAX34693.1"/>
    </source>
</evidence>
<evidence type="ECO:0000256" key="5">
    <source>
        <dbReference type="ARBA" id="ARBA00023136"/>
    </source>
</evidence>
<feature type="transmembrane region" description="Helical" evidence="6">
    <location>
        <begin position="371"/>
        <end position="391"/>
    </location>
</feature>
<evidence type="ECO:0000256" key="4">
    <source>
        <dbReference type="ARBA" id="ARBA00022989"/>
    </source>
</evidence>
<keyword evidence="2" id="KW-1003">Cell membrane</keyword>
<evidence type="ECO:0000259" key="8">
    <source>
        <dbReference type="Pfam" id="PF12704"/>
    </source>
</evidence>
<feature type="transmembrane region" description="Helical" evidence="6">
    <location>
        <begin position="311"/>
        <end position="333"/>
    </location>
</feature>
<comment type="subcellular location">
    <subcellularLocation>
        <location evidence="1">Cell membrane</location>
        <topology evidence="1">Multi-pass membrane protein</topology>
    </subcellularLocation>
</comment>